<evidence type="ECO:0000313" key="3">
    <source>
        <dbReference type="Proteomes" id="UP000272729"/>
    </source>
</evidence>
<feature type="chain" id="PRO_5019735974" evidence="1">
    <location>
        <begin position="29"/>
        <end position="125"/>
    </location>
</feature>
<comment type="caution">
    <text evidence="2">The sequence shown here is derived from an EMBL/GenBank/DDBJ whole genome shotgun (WGS) entry which is preliminary data.</text>
</comment>
<feature type="signal peptide" evidence="1">
    <location>
        <begin position="1"/>
        <end position="28"/>
    </location>
</feature>
<gene>
    <name evidence="2" type="ORF">DFJ66_4193</name>
</gene>
<organism evidence="2 3">
    <name type="scientific">Saccharothrix variisporea</name>
    <dbReference type="NCBI Taxonomy" id="543527"/>
    <lineage>
        <taxon>Bacteria</taxon>
        <taxon>Bacillati</taxon>
        <taxon>Actinomycetota</taxon>
        <taxon>Actinomycetes</taxon>
        <taxon>Pseudonocardiales</taxon>
        <taxon>Pseudonocardiaceae</taxon>
        <taxon>Saccharothrix</taxon>
    </lineage>
</organism>
<sequence length="125" mass="12377">MNKFTRVLTTAAAGAAATLALSAGSAQAAPESSVYLYTGSNAHCTTTGDNGVAGGVFADYTCRSGFAGYSLSVEATGASFANVYLNTFSTLATCTSAGDNGKNGGVWGSYTCQSGFAGYSLSVSA</sequence>
<evidence type="ECO:0000313" key="2">
    <source>
        <dbReference type="EMBL" id="RKT70916.1"/>
    </source>
</evidence>
<accession>A0A495XCA1</accession>
<protein>
    <submittedName>
        <fullName evidence="2">Uncharacterized protein</fullName>
    </submittedName>
</protein>
<dbReference type="Proteomes" id="UP000272729">
    <property type="component" value="Unassembled WGS sequence"/>
</dbReference>
<proteinExistence type="predicted"/>
<dbReference type="AlphaFoldDB" id="A0A495XCA1"/>
<reference evidence="2 3" key="1">
    <citation type="submission" date="2018-10" db="EMBL/GenBank/DDBJ databases">
        <title>Sequencing the genomes of 1000 actinobacteria strains.</title>
        <authorList>
            <person name="Klenk H.-P."/>
        </authorList>
    </citation>
    <scope>NUCLEOTIDE SEQUENCE [LARGE SCALE GENOMIC DNA]</scope>
    <source>
        <strain evidence="2 3">DSM 43911</strain>
    </source>
</reference>
<evidence type="ECO:0000256" key="1">
    <source>
        <dbReference type="SAM" id="SignalP"/>
    </source>
</evidence>
<keyword evidence="3" id="KW-1185">Reference proteome</keyword>
<name>A0A495XCA1_9PSEU</name>
<dbReference type="OrthoDB" id="3697492at2"/>
<keyword evidence="1" id="KW-0732">Signal</keyword>
<dbReference type="RefSeq" id="WP_121223321.1">
    <property type="nucleotide sequence ID" value="NZ_JBIUBA010000012.1"/>
</dbReference>
<dbReference type="EMBL" id="RBXR01000001">
    <property type="protein sequence ID" value="RKT70916.1"/>
    <property type="molecule type" value="Genomic_DNA"/>
</dbReference>